<dbReference type="OrthoDB" id="48811at2759"/>
<keyword evidence="2" id="KW-0732">Signal</keyword>
<protein>
    <submittedName>
        <fullName evidence="3">Uncharacterized protein</fullName>
    </submittedName>
</protein>
<gene>
    <name evidence="3" type="ORF">FisN_2Hh257</name>
</gene>
<feature type="region of interest" description="Disordered" evidence="1">
    <location>
        <begin position="257"/>
        <end position="318"/>
    </location>
</feature>
<proteinExistence type="predicted"/>
<evidence type="ECO:0000256" key="1">
    <source>
        <dbReference type="SAM" id="MobiDB-lite"/>
    </source>
</evidence>
<dbReference type="Proteomes" id="UP000198406">
    <property type="component" value="Unassembled WGS sequence"/>
</dbReference>
<dbReference type="PROSITE" id="PS51257">
    <property type="entry name" value="PROKAR_LIPOPROTEIN"/>
    <property type="match status" value="1"/>
</dbReference>
<accession>A0A1Z5JEJ6</accession>
<organism evidence="3 4">
    <name type="scientific">Fistulifera solaris</name>
    <name type="common">Oleaginous diatom</name>
    <dbReference type="NCBI Taxonomy" id="1519565"/>
    <lineage>
        <taxon>Eukaryota</taxon>
        <taxon>Sar</taxon>
        <taxon>Stramenopiles</taxon>
        <taxon>Ochrophyta</taxon>
        <taxon>Bacillariophyta</taxon>
        <taxon>Bacillariophyceae</taxon>
        <taxon>Bacillariophycidae</taxon>
        <taxon>Naviculales</taxon>
        <taxon>Naviculaceae</taxon>
        <taxon>Fistulifera</taxon>
    </lineage>
</organism>
<evidence type="ECO:0000313" key="4">
    <source>
        <dbReference type="Proteomes" id="UP000198406"/>
    </source>
</evidence>
<reference evidence="3 4" key="1">
    <citation type="journal article" date="2015" name="Plant Cell">
        <title>Oil accumulation by the oleaginous diatom Fistulifera solaris as revealed by the genome and transcriptome.</title>
        <authorList>
            <person name="Tanaka T."/>
            <person name="Maeda Y."/>
            <person name="Veluchamy A."/>
            <person name="Tanaka M."/>
            <person name="Abida H."/>
            <person name="Marechal E."/>
            <person name="Bowler C."/>
            <person name="Muto M."/>
            <person name="Sunaga Y."/>
            <person name="Tanaka M."/>
            <person name="Yoshino T."/>
            <person name="Taniguchi T."/>
            <person name="Fukuda Y."/>
            <person name="Nemoto M."/>
            <person name="Matsumoto M."/>
            <person name="Wong P.S."/>
            <person name="Aburatani S."/>
            <person name="Fujibuchi W."/>
        </authorList>
    </citation>
    <scope>NUCLEOTIDE SEQUENCE [LARGE SCALE GENOMIC DNA]</scope>
    <source>
        <strain evidence="3 4">JPCC DA0580</strain>
    </source>
</reference>
<feature type="signal peptide" evidence="2">
    <location>
        <begin position="1"/>
        <end position="15"/>
    </location>
</feature>
<feature type="chain" id="PRO_5012351337" evidence="2">
    <location>
        <begin position="16"/>
        <end position="441"/>
    </location>
</feature>
<evidence type="ECO:0000256" key="2">
    <source>
        <dbReference type="SAM" id="SignalP"/>
    </source>
</evidence>
<dbReference type="EMBL" id="BDSP01000051">
    <property type="protein sequence ID" value="GAX12425.1"/>
    <property type="molecule type" value="Genomic_DNA"/>
</dbReference>
<name>A0A1Z5JEJ6_FISSO</name>
<dbReference type="AlphaFoldDB" id="A0A1Z5JEJ6"/>
<keyword evidence="4" id="KW-1185">Reference proteome</keyword>
<dbReference type="InParanoid" id="A0A1Z5JEJ6"/>
<feature type="compositionally biased region" description="Polar residues" evidence="1">
    <location>
        <begin position="279"/>
        <end position="318"/>
    </location>
</feature>
<comment type="caution">
    <text evidence="3">The sequence shown here is derived from an EMBL/GenBank/DDBJ whole genome shotgun (WGS) entry which is preliminary data.</text>
</comment>
<evidence type="ECO:0000313" key="3">
    <source>
        <dbReference type="EMBL" id="GAX12425.1"/>
    </source>
</evidence>
<sequence length="441" mass="48758">MRLHFHHALLGLVGASQVFQGCAFSELRPYRSPVSRRVASADDFEDLSDGYTDGAELTPEMKAKIKESHTLEEEASQGGQMFRKMMERAQQGGGMNHRPRPHQPVAPFPSPPMPATNFNNMSVEDQARMFREMMQRQQQGGYASQPTYQPPPPTPNYLGAGVAPDGRRIGRNRDADAIVNSADLYFAQLKRDSSVRNMARYSGDEEYANQVFADPSIKEISMHVNPYMEQAKKEKDLVETSMDEMILPYMLVEEEKQDPTSAGVRYKELLKNKRKKSSSEPTNNRGSLDSDSRAATSEQDETSVSSHSVNSPNTSTYEQKAATAESAFSVSDSINSLILAMEGAIKVYYNVDVSARSVALVSVKEFLSQLVALAVQNGATKQVNVPVLEEESLIKILEALVLTFKNIQPEARLTMLLSSQVLMQSALVSCESRLGSVAQLT</sequence>